<name>A0A0A9F9D9_ARUDO</name>
<proteinExistence type="predicted"/>
<dbReference type="AlphaFoldDB" id="A0A0A9F9D9"/>
<sequence length="18" mass="2250">MLIEKYRKRITLLILSKM</sequence>
<protein>
    <submittedName>
        <fullName evidence="1">Uncharacterized protein</fullName>
    </submittedName>
</protein>
<dbReference type="EMBL" id="GBRH01188281">
    <property type="protein sequence ID" value="JAE09615.1"/>
    <property type="molecule type" value="Transcribed_RNA"/>
</dbReference>
<reference evidence="1" key="2">
    <citation type="journal article" date="2015" name="Data Brief">
        <title>Shoot transcriptome of the giant reed, Arundo donax.</title>
        <authorList>
            <person name="Barrero R.A."/>
            <person name="Guerrero F.D."/>
            <person name="Moolhuijzen P."/>
            <person name="Goolsby J.A."/>
            <person name="Tidwell J."/>
            <person name="Bellgard S.E."/>
            <person name="Bellgard M.I."/>
        </authorList>
    </citation>
    <scope>NUCLEOTIDE SEQUENCE</scope>
    <source>
        <tissue evidence="1">Shoot tissue taken approximately 20 cm above the soil surface</tissue>
    </source>
</reference>
<accession>A0A0A9F9D9</accession>
<organism evidence="1">
    <name type="scientific">Arundo donax</name>
    <name type="common">Giant reed</name>
    <name type="synonym">Donax arundinaceus</name>
    <dbReference type="NCBI Taxonomy" id="35708"/>
    <lineage>
        <taxon>Eukaryota</taxon>
        <taxon>Viridiplantae</taxon>
        <taxon>Streptophyta</taxon>
        <taxon>Embryophyta</taxon>
        <taxon>Tracheophyta</taxon>
        <taxon>Spermatophyta</taxon>
        <taxon>Magnoliopsida</taxon>
        <taxon>Liliopsida</taxon>
        <taxon>Poales</taxon>
        <taxon>Poaceae</taxon>
        <taxon>PACMAD clade</taxon>
        <taxon>Arundinoideae</taxon>
        <taxon>Arundineae</taxon>
        <taxon>Arundo</taxon>
    </lineage>
</organism>
<evidence type="ECO:0000313" key="1">
    <source>
        <dbReference type="EMBL" id="JAE09615.1"/>
    </source>
</evidence>
<reference evidence="1" key="1">
    <citation type="submission" date="2014-09" db="EMBL/GenBank/DDBJ databases">
        <authorList>
            <person name="Magalhaes I.L.F."/>
            <person name="Oliveira U."/>
            <person name="Santos F.R."/>
            <person name="Vidigal T.H.D.A."/>
            <person name="Brescovit A.D."/>
            <person name="Santos A.J."/>
        </authorList>
    </citation>
    <scope>NUCLEOTIDE SEQUENCE</scope>
    <source>
        <tissue evidence="1">Shoot tissue taken approximately 20 cm above the soil surface</tissue>
    </source>
</reference>